<dbReference type="Gene3D" id="1.20.1270.180">
    <property type="match status" value="1"/>
</dbReference>
<reference evidence="3 4" key="1">
    <citation type="submission" date="2024-03" db="EMBL/GenBank/DDBJ databases">
        <title>Novel species of the genus Variovorax.</title>
        <authorList>
            <person name="Liu Q."/>
            <person name="Xin Y.-H."/>
        </authorList>
    </citation>
    <scope>NUCLEOTIDE SEQUENCE [LARGE SCALE GENOMIC DNA]</scope>
    <source>
        <strain evidence="3 4">KACC 18501</strain>
    </source>
</reference>
<dbReference type="Proteomes" id="UP001363010">
    <property type="component" value="Unassembled WGS sequence"/>
</dbReference>
<evidence type="ECO:0000313" key="3">
    <source>
        <dbReference type="EMBL" id="MEJ8820586.1"/>
    </source>
</evidence>
<protein>
    <submittedName>
        <fullName evidence="3">Lysozyme inhibitor LprI family protein</fullName>
    </submittedName>
</protein>
<feature type="compositionally biased region" description="Low complexity" evidence="1">
    <location>
        <begin position="11"/>
        <end position="34"/>
    </location>
</feature>
<dbReference type="RefSeq" id="WP_340361644.1">
    <property type="nucleotide sequence ID" value="NZ_JBBKZV010000001.1"/>
</dbReference>
<keyword evidence="4" id="KW-1185">Reference proteome</keyword>
<dbReference type="EMBL" id="JBBKZV010000001">
    <property type="protein sequence ID" value="MEJ8820586.1"/>
    <property type="molecule type" value="Genomic_DNA"/>
</dbReference>
<feature type="region of interest" description="Disordered" evidence="1">
    <location>
        <begin position="1"/>
        <end position="44"/>
    </location>
</feature>
<dbReference type="Pfam" id="PF07007">
    <property type="entry name" value="LprI"/>
    <property type="match status" value="1"/>
</dbReference>
<evidence type="ECO:0000256" key="1">
    <source>
        <dbReference type="SAM" id="MobiDB-lite"/>
    </source>
</evidence>
<proteinExistence type="predicted"/>
<sequence length="127" mass="12829">MLAKREAERVGGAPVPTSAPSPTSAESPAGTPAPEQQASAGSDYEAADKALNAAYAAAGACLDDAGKAALRDERRAWIKARDATCSEAKITADSKGEVAGVSAMVLEVTGCKTKLIKELAKQLAAKG</sequence>
<accession>A0ABU8VS04</accession>
<organism evidence="3 4">
    <name type="scientific">Variovorax humicola</name>
    <dbReference type="NCBI Taxonomy" id="1769758"/>
    <lineage>
        <taxon>Bacteria</taxon>
        <taxon>Pseudomonadati</taxon>
        <taxon>Pseudomonadota</taxon>
        <taxon>Betaproteobacteria</taxon>
        <taxon>Burkholderiales</taxon>
        <taxon>Comamonadaceae</taxon>
        <taxon>Variovorax</taxon>
    </lineage>
</organism>
<feature type="domain" description="Lysozyme inhibitor LprI-like N-terminal" evidence="2">
    <location>
        <begin position="35"/>
        <end position="123"/>
    </location>
</feature>
<dbReference type="InterPro" id="IPR009739">
    <property type="entry name" value="LprI-like_N"/>
</dbReference>
<gene>
    <name evidence="3" type="ORF">WKW80_00880</name>
</gene>
<name>A0ABU8VS04_9BURK</name>
<evidence type="ECO:0000259" key="2">
    <source>
        <dbReference type="Pfam" id="PF07007"/>
    </source>
</evidence>
<comment type="caution">
    <text evidence="3">The sequence shown here is derived from an EMBL/GenBank/DDBJ whole genome shotgun (WGS) entry which is preliminary data.</text>
</comment>
<evidence type="ECO:0000313" key="4">
    <source>
        <dbReference type="Proteomes" id="UP001363010"/>
    </source>
</evidence>